<dbReference type="InterPro" id="IPR035994">
    <property type="entry name" value="Nucleoside_phosphorylase_sf"/>
</dbReference>
<accession>A0A364KQ75</accession>
<dbReference type="CDD" id="cd09008">
    <property type="entry name" value="MTAN"/>
    <property type="match status" value="1"/>
</dbReference>
<comment type="caution">
    <text evidence="2">The sequence shown here is derived from an EMBL/GenBank/DDBJ whole genome shotgun (WGS) entry which is preliminary data.</text>
</comment>
<dbReference type="PANTHER" id="PTHR46082">
    <property type="entry name" value="ATP/GTP-BINDING PROTEIN-RELATED"/>
    <property type="match status" value="1"/>
</dbReference>
<sequence length="312" mass="34021">MNAEASEATRNSDFEIGIICALPLEAVALKEIFHTIYSENQFDGKEPGDLNSYTKGSIGQHKVVLAHLPGMGKVNAAAAGSTLKSTFRNLKLVLLIGICGGVPEGANEERIFLGDVVIGTSVVQTDFGQWTPKGFDRKDTTRDNLRKPPPEIGSFLAKLESDKSNISATTLSYLAMLLEKPGFETARFPGVHEDQLLAGSPPTISRERSHSEPNIHFGGVASSDSVMKSGIHRDRIAKAEKVIAFEMEAAGVWDQLPTLVVKGVSDYADSHKNDLWREFASASAWACTKAIIEKWEKQATKEQYRVVSQSPF</sequence>
<name>A0A364KQ75_TALAM</name>
<dbReference type="SUPFAM" id="SSF53167">
    <property type="entry name" value="Purine and uridine phosphorylases"/>
    <property type="match status" value="1"/>
</dbReference>
<feature type="domain" description="Nucleoside phosphorylase" evidence="1">
    <location>
        <begin position="15"/>
        <end position="280"/>
    </location>
</feature>
<dbReference type="OrthoDB" id="4226305at2759"/>
<evidence type="ECO:0000313" key="3">
    <source>
        <dbReference type="Proteomes" id="UP000249363"/>
    </source>
</evidence>
<dbReference type="GO" id="GO:0003824">
    <property type="term" value="F:catalytic activity"/>
    <property type="evidence" value="ECO:0007669"/>
    <property type="project" value="InterPro"/>
</dbReference>
<dbReference type="GO" id="GO:0009116">
    <property type="term" value="P:nucleoside metabolic process"/>
    <property type="evidence" value="ECO:0007669"/>
    <property type="project" value="InterPro"/>
</dbReference>
<proteinExistence type="predicted"/>
<dbReference type="InterPro" id="IPR000845">
    <property type="entry name" value="Nucleoside_phosphorylase_d"/>
</dbReference>
<dbReference type="AlphaFoldDB" id="A0A364KQ75"/>
<gene>
    <name evidence="2" type="ORF">BHQ10_001722</name>
</gene>
<keyword evidence="3" id="KW-1185">Reference proteome</keyword>
<dbReference type="GeneID" id="63790939"/>
<organism evidence="2 3">
    <name type="scientific">Talaromyces amestolkiae</name>
    <dbReference type="NCBI Taxonomy" id="1196081"/>
    <lineage>
        <taxon>Eukaryota</taxon>
        <taxon>Fungi</taxon>
        <taxon>Dikarya</taxon>
        <taxon>Ascomycota</taxon>
        <taxon>Pezizomycotina</taxon>
        <taxon>Eurotiomycetes</taxon>
        <taxon>Eurotiomycetidae</taxon>
        <taxon>Eurotiales</taxon>
        <taxon>Trichocomaceae</taxon>
        <taxon>Talaromyces</taxon>
        <taxon>Talaromyces sect. Talaromyces</taxon>
    </lineage>
</organism>
<evidence type="ECO:0000313" key="2">
    <source>
        <dbReference type="EMBL" id="RAO65710.1"/>
    </source>
</evidence>
<dbReference type="Gene3D" id="3.40.50.1580">
    <property type="entry name" value="Nucleoside phosphorylase domain"/>
    <property type="match status" value="1"/>
</dbReference>
<dbReference type="InterPro" id="IPR053137">
    <property type="entry name" value="NLR-like"/>
</dbReference>
<dbReference type="EMBL" id="MIKG01000002">
    <property type="protein sequence ID" value="RAO65710.1"/>
    <property type="molecule type" value="Genomic_DNA"/>
</dbReference>
<reference evidence="2 3" key="1">
    <citation type="journal article" date="2017" name="Biotechnol. Biofuels">
        <title>Differential beta-glucosidase expression as a function of carbon source availability in Talaromyces amestolkiae: a genomic and proteomic approach.</title>
        <authorList>
            <person name="de Eugenio L.I."/>
            <person name="Mendez-Liter J.A."/>
            <person name="Nieto-Dominguez M."/>
            <person name="Alonso L."/>
            <person name="Gil-Munoz J."/>
            <person name="Barriuso J."/>
            <person name="Prieto A."/>
            <person name="Martinez M.J."/>
        </authorList>
    </citation>
    <scope>NUCLEOTIDE SEQUENCE [LARGE SCALE GENOMIC DNA]</scope>
    <source>
        <strain evidence="2 3">CIB</strain>
    </source>
</reference>
<dbReference type="Pfam" id="PF01048">
    <property type="entry name" value="PNP_UDP_1"/>
    <property type="match status" value="1"/>
</dbReference>
<evidence type="ECO:0000259" key="1">
    <source>
        <dbReference type="Pfam" id="PF01048"/>
    </source>
</evidence>
<dbReference type="RefSeq" id="XP_040730227.1">
    <property type="nucleotide sequence ID" value="XM_040873790.1"/>
</dbReference>
<protein>
    <recommendedName>
        <fullName evidence="1">Nucleoside phosphorylase domain-containing protein</fullName>
    </recommendedName>
</protein>
<dbReference type="STRING" id="1196081.A0A364KQ75"/>
<dbReference type="PANTHER" id="PTHR46082:SF6">
    <property type="entry name" value="AAA+ ATPASE DOMAIN-CONTAINING PROTEIN-RELATED"/>
    <property type="match status" value="1"/>
</dbReference>
<dbReference type="Proteomes" id="UP000249363">
    <property type="component" value="Unassembled WGS sequence"/>
</dbReference>